<reference evidence="2 3" key="2">
    <citation type="submission" date="2019-06" db="EMBL/GenBank/DDBJ databases">
        <title>Martelella lutilitoris sp. nov., isolated from a tidal mudflat.</title>
        <authorList>
            <person name="Kim Y.-J."/>
        </authorList>
    </citation>
    <scope>NUCLEOTIDE SEQUENCE [LARGE SCALE GENOMIC DNA]</scope>
    <source>
        <strain evidence="2 3">GH2-6</strain>
    </source>
</reference>
<dbReference type="RefSeq" id="WP_138749673.1">
    <property type="nucleotide sequence ID" value="NZ_VCLB01000009.1"/>
</dbReference>
<comment type="caution">
    <text evidence="2">The sequence shown here is derived from an EMBL/GenBank/DDBJ whole genome shotgun (WGS) entry which is preliminary data.</text>
</comment>
<feature type="transmembrane region" description="Helical" evidence="1">
    <location>
        <begin position="202"/>
        <end position="225"/>
    </location>
</feature>
<sequence>MSENRAFIFLVLAFAMLWLPLGQHEFLLTGWMKLGTFMAPFLLFLAFAFSDRPLRLADNDVGLYALILWIAYIIHQFEEHWVDLYGQVYAFKPYVNMVLLDLMRAPAGTSPPLTDAGVFVINTSLVWLVAALAILRARHHLFPALCMVSIVLVNAVSHVGMAIIRGGYNPGLLTAIVLFFPLSLAIYHRFLKAGIASRGEVVASIGWGVIAHIIMFAGLLAAGYFHVIPEMGYFALLVIWSAVPCLVLRNGPPGALMKPLGG</sequence>
<name>A0A5C4JMK4_9HYPH</name>
<accession>A0A5C4JMK4</accession>
<feature type="transmembrane region" description="Helical" evidence="1">
    <location>
        <begin position="61"/>
        <end position="77"/>
    </location>
</feature>
<proteinExistence type="predicted"/>
<dbReference type="InterPro" id="IPR025671">
    <property type="entry name" value="HXXEE"/>
</dbReference>
<evidence type="ECO:0000256" key="1">
    <source>
        <dbReference type="SAM" id="Phobius"/>
    </source>
</evidence>
<keyword evidence="3" id="KW-1185">Reference proteome</keyword>
<keyword evidence="1" id="KW-1133">Transmembrane helix</keyword>
<reference evidence="2 3" key="1">
    <citation type="submission" date="2019-05" db="EMBL/GenBank/DDBJ databases">
        <authorList>
            <person name="Lee S.D."/>
        </authorList>
    </citation>
    <scope>NUCLEOTIDE SEQUENCE [LARGE SCALE GENOMIC DNA]</scope>
    <source>
        <strain evidence="2 3">GH2-6</strain>
    </source>
</reference>
<dbReference type="EMBL" id="VCLB01000009">
    <property type="protein sequence ID" value="TNB46685.1"/>
    <property type="molecule type" value="Genomic_DNA"/>
</dbReference>
<evidence type="ECO:0000313" key="2">
    <source>
        <dbReference type="EMBL" id="TNB46685.1"/>
    </source>
</evidence>
<feature type="transmembrane region" description="Helical" evidence="1">
    <location>
        <begin position="116"/>
        <end position="135"/>
    </location>
</feature>
<evidence type="ECO:0000313" key="3">
    <source>
        <dbReference type="Proteomes" id="UP000307874"/>
    </source>
</evidence>
<feature type="transmembrane region" description="Helical" evidence="1">
    <location>
        <begin position="231"/>
        <end position="248"/>
    </location>
</feature>
<dbReference type="OrthoDB" id="285799at2"/>
<protein>
    <submittedName>
        <fullName evidence="2">HXXEE domain-containing protein</fullName>
    </submittedName>
</protein>
<keyword evidence="1" id="KW-0472">Membrane</keyword>
<dbReference type="AlphaFoldDB" id="A0A5C4JMK4"/>
<feature type="transmembrane region" description="Helical" evidence="1">
    <location>
        <begin position="32"/>
        <end position="49"/>
    </location>
</feature>
<dbReference type="Pfam" id="PF13787">
    <property type="entry name" value="HXXEE"/>
    <property type="match status" value="1"/>
</dbReference>
<feature type="transmembrane region" description="Helical" evidence="1">
    <location>
        <begin position="142"/>
        <end position="164"/>
    </location>
</feature>
<feature type="transmembrane region" description="Helical" evidence="1">
    <location>
        <begin position="170"/>
        <end position="190"/>
    </location>
</feature>
<dbReference type="Proteomes" id="UP000307874">
    <property type="component" value="Unassembled WGS sequence"/>
</dbReference>
<gene>
    <name evidence="2" type="ORF">FF124_16995</name>
</gene>
<organism evidence="2 3">
    <name type="scientific">Martelella lutilitoris</name>
    <dbReference type="NCBI Taxonomy" id="2583532"/>
    <lineage>
        <taxon>Bacteria</taxon>
        <taxon>Pseudomonadati</taxon>
        <taxon>Pseudomonadota</taxon>
        <taxon>Alphaproteobacteria</taxon>
        <taxon>Hyphomicrobiales</taxon>
        <taxon>Aurantimonadaceae</taxon>
        <taxon>Martelella</taxon>
    </lineage>
</organism>
<keyword evidence="1" id="KW-0812">Transmembrane</keyword>